<gene>
    <name evidence="1" type="ORF">Agabi119p4_10974</name>
</gene>
<dbReference type="InterPro" id="IPR032675">
    <property type="entry name" value="LRR_dom_sf"/>
</dbReference>
<sequence>MVTSFNDLPQELCNRIIRFFRYDRRTLLRLCLTSVRFVDEAQSYIYTKLTFNTIKPKFARAPKLLLTLTVHNPSLAKYVNTFCYDIWLQKDGPVYEDLRRALRLMINVTWLEMKTTIPQGFFDGCTFQLRHFRCAFASSDTTAIYKMLSTQPSLRSLYIDYFHRDFPSNCCLNINRLCVEDWRSVVQILPGRSIKVLELLKVESFFDSVPPSITTQLGNLTHLTFKTNAPYEFLESVAPYLTGLIVLRIIGKDRVARSRTNIAGKPEILCKLTNLKIFVWSLDVTPSFHRITEEEADELYDTLWDPVELWFKEMPKLEEVYILNFDWEDPGNENYYSHWIRGVGPTTVEATTALGRKSFYTR</sequence>
<reference evidence="1 2" key="1">
    <citation type="journal article" name="Sci. Rep.">
        <title>Telomere-to-telomere assembled and centromere annotated genomes of the two main subspecies of the button mushroom Agaricus bisporus reveal especially polymorphic chromosome ends.</title>
        <authorList>
            <person name="Sonnenberg A.S.M."/>
            <person name="Sedaghat-Telgerd N."/>
            <person name="Lavrijssen B."/>
            <person name="Ohm R.A."/>
            <person name="Hendrickx P.M."/>
            <person name="Scholtmeijer K."/>
            <person name="Baars J.J.P."/>
            <person name="van Peer A."/>
        </authorList>
    </citation>
    <scope>NUCLEOTIDE SEQUENCE [LARGE SCALE GENOMIC DNA]</scope>
    <source>
        <strain evidence="1 2">H119_p4</strain>
    </source>
</reference>
<evidence type="ECO:0008006" key="3">
    <source>
        <dbReference type="Google" id="ProtNLM"/>
    </source>
</evidence>
<dbReference type="SUPFAM" id="SSF52047">
    <property type="entry name" value="RNI-like"/>
    <property type="match status" value="1"/>
</dbReference>
<name>A0A8H7EVM1_AGABI</name>
<dbReference type="Proteomes" id="UP000629468">
    <property type="component" value="Unassembled WGS sequence"/>
</dbReference>
<evidence type="ECO:0000313" key="2">
    <source>
        <dbReference type="Proteomes" id="UP000629468"/>
    </source>
</evidence>
<dbReference type="AlphaFoldDB" id="A0A8H7EVM1"/>
<comment type="caution">
    <text evidence="1">The sequence shown here is derived from an EMBL/GenBank/DDBJ whole genome shotgun (WGS) entry which is preliminary data.</text>
</comment>
<dbReference type="EMBL" id="JABXXO010000015">
    <property type="protein sequence ID" value="KAF7760298.1"/>
    <property type="molecule type" value="Genomic_DNA"/>
</dbReference>
<proteinExistence type="predicted"/>
<evidence type="ECO:0000313" key="1">
    <source>
        <dbReference type="EMBL" id="KAF7760298.1"/>
    </source>
</evidence>
<protein>
    <recommendedName>
        <fullName evidence="3">F-box domain-containing protein</fullName>
    </recommendedName>
</protein>
<organism evidence="1 2">
    <name type="scientific">Agaricus bisporus var. burnettii</name>
    <dbReference type="NCBI Taxonomy" id="192524"/>
    <lineage>
        <taxon>Eukaryota</taxon>
        <taxon>Fungi</taxon>
        <taxon>Dikarya</taxon>
        <taxon>Basidiomycota</taxon>
        <taxon>Agaricomycotina</taxon>
        <taxon>Agaricomycetes</taxon>
        <taxon>Agaricomycetidae</taxon>
        <taxon>Agaricales</taxon>
        <taxon>Agaricineae</taxon>
        <taxon>Agaricaceae</taxon>
        <taxon>Agaricus</taxon>
    </lineage>
</organism>
<accession>A0A8H7EVM1</accession>
<dbReference type="Gene3D" id="3.80.10.10">
    <property type="entry name" value="Ribonuclease Inhibitor"/>
    <property type="match status" value="1"/>
</dbReference>